<dbReference type="STRING" id="564608.C1N385"/>
<dbReference type="SUPFAM" id="SSF46565">
    <property type="entry name" value="Chaperone J-domain"/>
    <property type="match status" value="1"/>
</dbReference>
<evidence type="ECO:0000256" key="1">
    <source>
        <dbReference type="ARBA" id="ARBA00023186"/>
    </source>
</evidence>
<proteinExistence type="predicted"/>
<accession>C1N385</accession>
<keyword evidence="3" id="KW-1133">Transmembrane helix</keyword>
<feature type="transmembrane region" description="Helical" evidence="3">
    <location>
        <begin position="368"/>
        <end position="389"/>
    </location>
</feature>
<dbReference type="Gene3D" id="2.60.260.20">
    <property type="entry name" value="Urease metallochaperone UreE, N-terminal domain"/>
    <property type="match status" value="2"/>
</dbReference>
<evidence type="ECO:0000256" key="3">
    <source>
        <dbReference type="SAM" id="Phobius"/>
    </source>
</evidence>
<dbReference type="GeneID" id="9688006"/>
<dbReference type="GO" id="GO:0051087">
    <property type="term" value="F:protein-folding chaperone binding"/>
    <property type="evidence" value="ECO:0007669"/>
    <property type="project" value="TreeGrafter"/>
</dbReference>
<keyword evidence="3" id="KW-0472">Membrane</keyword>
<protein>
    <submittedName>
        <fullName evidence="5">Predicted protein</fullName>
    </submittedName>
</protein>
<dbReference type="CDD" id="cd06257">
    <property type="entry name" value="DnaJ"/>
    <property type="match status" value="1"/>
</dbReference>
<keyword evidence="6" id="KW-1185">Reference proteome</keyword>
<dbReference type="InterPro" id="IPR036869">
    <property type="entry name" value="J_dom_sf"/>
</dbReference>
<evidence type="ECO:0000313" key="6">
    <source>
        <dbReference type="Proteomes" id="UP000001876"/>
    </source>
</evidence>
<gene>
    <name evidence="5" type="ORF">MICPUCDRAFT_52076</name>
</gene>
<dbReference type="PROSITE" id="PS50076">
    <property type="entry name" value="DNAJ_2"/>
    <property type="match status" value="1"/>
</dbReference>
<dbReference type="OMA" id="IIYFRVM"/>
<dbReference type="InterPro" id="IPR001623">
    <property type="entry name" value="DnaJ_domain"/>
</dbReference>
<dbReference type="Proteomes" id="UP000001876">
    <property type="component" value="Unassembled WGS sequence"/>
</dbReference>
<dbReference type="OrthoDB" id="445556at2759"/>
<reference evidence="5 6" key="1">
    <citation type="journal article" date="2009" name="Science">
        <title>Green evolution and dynamic adaptations revealed by genomes of the marine picoeukaryotes Micromonas.</title>
        <authorList>
            <person name="Worden A.Z."/>
            <person name="Lee J.H."/>
            <person name="Mock T."/>
            <person name="Rouze P."/>
            <person name="Simmons M.P."/>
            <person name="Aerts A.L."/>
            <person name="Allen A.E."/>
            <person name="Cuvelier M.L."/>
            <person name="Derelle E."/>
            <person name="Everett M.V."/>
            <person name="Foulon E."/>
            <person name="Grimwood J."/>
            <person name="Gundlach H."/>
            <person name="Henrissat B."/>
            <person name="Napoli C."/>
            <person name="McDonald S.M."/>
            <person name="Parker M.S."/>
            <person name="Rombauts S."/>
            <person name="Salamov A."/>
            <person name="Von Dassow P."/>
            <person name="Badger J.H."/>
            <person name="Coutinho P.M."/>
            <person name="Demir E."/>
            <person name="Dubchak I."/>
            <person name="Gentemann C."/>
            <person name="Eikrem W."/>
            <person name="Gready J.E."/>
            <person name="John U."/>
            <person name="Lanier W."/>
            <person name="Lindquist E.A."/>
            <person name="Lucas S."/>
            <person name="Mayer K.F."/>
            <person name="Moreau H."/>
            <person name="Not F."/>
            <person name="Otillar R."/>
            <person name="Panaud O."/>
            <person name="Pangilinan J."/>
            <person name="Paulsen I."/>
            <person name="Piegu B."/>
            <person name="Poliakov A."/>
            <person name="Robbens S."/>
            <person name="Schmutz J."/>
            <person name="Toulza E."/>
            <person name="Wyss T."/>
            <person name="Zelensky A."/>
            <person name="Zhou K."/>
            <person name="Armbrust E.V."/>
            <person name="Bhattacharya D."/>
            <person name="Goodenough U.W."/>
            <person name="Van de Peer Y."/>
            <person name="Grigoriev I.V."/>
        </authorList>
    </citation>
    <scope>NUCLEOTIDE SEQUENCE [LARGE SCALE GENOMIC DNA]</scope>
    <source>
        <strain evidence="5 6">CCMP1545</strain>
    </source>
</reference>
<feature type="domain" description="J" evidence="4">
    <location>
        <begin position="12"/>
        <end position="82"/>
    </location>
</feature>
<dbReference type="RefSeq" id="XP_003062335.1">
    <property type="nucleotide sequence ID" value="XM_003062289.1"/>
</dbReference>
<dbReference type="GO" id="GO:0051082">
    <property type="term" value="F:unfolded protein binding"/>
    <property type="evidence" value="ECO:0007669"/>
    <property type="project" value="TreeGrafter"/>
</dbReference>
<dbReference type="InterPro" id="IPR051339">
    <property type="entry name" value="DnaJ_subfamily_B"/>
</dbReference>
<organism evidence="6">
    <name type="scientific">Micromonas pusilla (strain CCMP1545)</name>
    <name type="common">Picoplanktonic green alga</name>
    <dbReference type="NCBI Taxonomy" id="564608"/>
    <lineage>
        <taxon>Eukaryota</taxon>
        <taxon>Viridiplantae</taxon>
        <taxon>Chlorophyta</taxon>
        <taxon>Mamiellophyceae</taxon>
        <taxon>Mamiellales</taxon>
        <taxon>Mamiellaceae</taxon>
        <taxon>Micromonas</taxon>
    </lineage>
</organism>
<evidence type="ECO:0000256" key="2">
    <source>
        <dbReference type="SAM" id="MobiDB-lite"/>
    </source>
</evidence>
<dbReference type="PROSITE" id="PS00636">
    <property type="entry name" value="DNAJ_1"/>
    <property type="match status" value="1"/>
</dbReference>
<keyword evidence="3" id="KW-0812">Transmembrane</keyword>
<dbReference type="KEGG" id="mpp:MICPUCDRAFT_52076"/>
<dbReference type="GO" id="GO:0005829">
    <property type="term" value="C:cytosol"/>
    <property type="evidence" value="ECO:0007669"/>
    <property type="project" value="TreeGrafter"/>
</dbReference>
<evidence type="ECO:0000259" key="4">
    <source>
        <dbReference type="PROSITE" id="PS50076"/>
    </source>
</evidence>
<dbReference type="eggNOG" id="KOG0714">
    <property type="taxonomic scope" value="Eukaryota"/>
</dbReference>
<dbReference type="SMART" id="SM00271">
    <property type="entry name" value="DnaJ"/>
    <property type="match status" value="1"/>
</dbReference>
<dbReference type="Gene3D" id="1.10.287.110">
    <property type="entry name" value="DnaJ domain"/>
    <property type="match status" value="1"/>
</dbReference>
<sequence length="405" mass="44893">MARDKKPSSRRCPYDVLSLPAKARATGEEIRKAYHRLARVHHPDKARTDEERERATIAFKEIGAAYELLSDPAARARYDREGHAPEPMDPREAEAEERHARRMFCAALGIPETVVRECWCTLEELYSGTTRREGVMVATLTSIDRGCVPGKEAKVFNVRIAPGWRDGHEIRFGALRTNNLQSVTFVVRELRHARFTRGAPREVRDAARRDAAAAHGGEEESDRHALDVTVWCALTRQVRSSIQKFFTHRSVSTLDRVPFQLTGEHFFCVWNGPQEHARGAVVAIPTLTPGRELKLSVKPGSAVVASGGTKTMRGEGFVLHHHAQHHPGGGGAGVTARRGDLHVRFRVMNALEQWLKADAARMRAARRAGYVAGGVVAAYATLRALAWVVEVRSPYTGSHTAASAW</sequence>
<name>C1N385_MICPC</name>
<dbReference type="PANTHER" id="PTHR24078">
    <property type="entry name" value="DNAJ HOMOLOG SUBFAMILY C MEMBER"/>
    <property type="match status" value="1"/>
</dbReference>
<dbReference type="Pfam" id="PF00226">
    <property type="entry name" value="DnaJ"/>
    <property type="match status" value="1"/>
</dbReference>
<evidence type="ECO:0000313" key="5">
    <source>
        <dbReference type="EMBL" id="EEH53154.1"/>
    </source>
</evidence>
<dbReference type="EMBL" id="GG663746">
    <property type="protein sequence ID" value="EEH53154.1"/>
    <property type="molecule type" value="Genomic_DNA"/>
</dbReference>
<dbReference type="AlphaFoldDB" id="C1N385"/>
<dbReference type="PANTHER" id="PTHR24078:SF553">
    <property type="entry name" value="DNAJ HOMOLOG SUBFAMILY B MEMBER 5"/>
    <property type="match status" value="1"/>
</dbReference>
<dbReference type="PRINTS" id="PR00625">
    <property type="entry name" value="JDOMAIN"/>
</dbReference>
<dbReference type="InterPro" id="IPR018253">
    <property type="entry name" value="DnaJ_domain_CS"/>
</dbReference>
<keyword evidence="1" id="KW-0143">Chaperone</keyword>
<feature type="region of interest" description="Disordered" evidence="2">
    <location>
        <begin position="201"/>
        <end position="220"/>
    </location>
</feature>